<dbReference type="AlphaFoldDB" id="A0A1E7WJT9"/>
<evidence type="ECO:0000256" key="1">
    <source>
        <dbReference type="SAM" id="Phobius"/>
    </source>
</evidence>
<keyword evidence="1" id="KW-0812">Transmembrane</keyword>
<keyword evidence="3" id="KW-1185">Reference proteome</keyword>
<sequence length="46" mass="4831">MPVKKIQSYIPTVSRRVHPAVTVAAALLGFAATLAAVLIVRGQNSN</sequence>
<name>A0A1E7WJT9_9BURK</name>
<reference evidence="3" key="1">
    <citation type="journal article" date="2016" name="Front. Microbiol.">
        <title>Molecular Keys to the Janthinobacterium and Duganella spp. Interaction with the Plant Pathogen Fusarium graminearum.</title>
        <authorList>
            <person name="Haack F.S."/>
            <person name="Poehlein A."/>
            <person name="Kroger C."/>
            <person name="Voigt C.A."/>
            <person name="Piepenbring M."/>
            <person name="Bode H.B."/>
            <person name="Daniel R."/>
            <person name="Schafer W."/>
            <person name="Streit W.R."/>
        </authorList>
    </citation>
    <scope>NUCLEOTIDE SEQUENCE [LARGE SCALE GENOMIC DNA]</scope>
    <source>
        <strain evidence="3">T54</strain>
    </source>
</reference>
<dbReference type="RefSeq" id="WP_167359070.1">
    <property type="nucleotide sequence ID" value="NZ_LROM01000090.1"/>
</dbReference>
<comment type="caution">
    <text evidence="2">The sequence shown here is derived from an EMBL/GenBank/DDBJ whole genome shotgun (WGS) entry which is preliminary data.</text>
</comment>
<dbReference type="Proteomes" id="UP000175989">
    <property type="component" value="Unassembled WGS sequence"/>
</dbReference>
<feature type="transmembrane region" description="Helical" evidence="1">
    <location>
        <begin position="20"/>
        <end position="40"/>
    </location>
</feature>
<gene>
    <name evidence="2" type="ORF">DUPY_30510</name>
</gene>
<dbReference type="EMBL" id="LROM01000090">
    <property type="protein sequence ID" value="OEZ98869.1"/>
    <property type="molecule type" value="Genomic_DNA"/>
</dbReference>
<protein>
    <submittedName>
        <fullName evidence="2">Uncharacterized protein</fullName>
    </submittedName>
</protein>
<organism evidence="2 3">
    <name type="scientific">Duganella phyllosphaerae</name>
    <dbReference type="NCBI Taxonomy" id="762836"/>
    <lineage>
        <taxon>Bacteria</taxon>
        <taxon>Pseudomonadati</taxon>
        <taxon>Pseudomonadota</taxon>
        <taxon>Betaproteobacteria</taxon>
        <taxon>Burkholderiales</taxon>
        <taxon>Oxalobacteraceae</taxon>
        <taxon>Telluria group</taxon>
        <taxon>Duganella</taxon>
    </lineage>
</organism>
<evidence type="ECO:0000313" key="2">
    <source>
        <dbReference type="EMBL" id="OEZ98869.1"/>
    </source>
</evidence>
<accession>A0A1E7WJT9</accession>
<proteinExistence type="predicted"/>
<evidence type="ECO:0000313" key="3">
    <source>
        <dbReference type="Proteomes" id="UP000175989"/>
    </source>
</evidence>
<keyword evidence="1" id="KW-1133">Transmembrane helix</keyword>
<keyword evidence="1" id="KW-0472">Membrane</keyword>